<keyword evidence="4" id="KW-0560">Oxidoreductase</keyword>
<evidence type="ECO:0000256" key="3">
    <source>
        <dbReference type="ARBA" id="ARBA00022827"/>
    </source>
</evidence>
<dbReference type="SUPFAM" id="SSF51905">
    <property type="entry name" value="FAD/NAD(P)-binding domain"/>
    <property type="match status" value="1"/>
</dbReference>
<dbReference type="InterPro" id="IPR038220">
    <property type="entry name" value="PHOX_C_sf"/>
</dbReference>
<feature type="domain" description="FAD-binding" evidence="5">
    <location>
        <begin position="5"/>
        <end position="149"/>
    </location>
</feature>
<dbReference type="PANTHER" id="PTHR43004">
    <property type="entry name" value="TRK SYSTEM POTASSIUM UPTAKE PROTEIN"/>
    <property type="match status" value="1"/>
</dbReference>
<evidence type="ECO:0000313" key="7">
    <source>
        <dbReference type="EMBL" id="CAF3352413.1"/>
    </source>
</evidence>
<dbReference type="InterPro" id="IPR012941">
    <property type="entry name" value="Phe_hydrox_C_dim_dom"/>
</dbReference>
<dbReference type="GO" id="GO:0071949">
    <property type="term" value="F:FAD binding"/>
    <property type="evidence" value="ECO:0007669"/>
    <property type="project" value="InterPro"/>
</dbReference>
<evidence type="ECO:0000259" key="5">
    <source>
        <dbReference type="Pfam" id="PF01494"/>
    </source>
</evidence>
<evidence type="ECO:0008006" key="9">
    <source>
        <dbReference type="Google" id="ProtNLM"/>
    </source>
</evidence>
<dbReference type="Proteomes" id="UP000663869">
    <property type="component" value="Unassembled WGS sequence"/>
</dbReference>
<dbReference type="InterPro" id="IPR002938">
    <property type="entry name" value="FAD-bd"/>
</dbReference>
<keyword evidence="2" id="KW-0285">Flavoprotein</keyword>
<dbReference type="Pfam" id="PF01494">
    <property type="entry name" value="FAD_binding_3"/>
    <property type="match status" value="1"/>
</dbReference>
<evidence type="ECO:0000256" key="1">
    <source>
        <dbReference type="ARBA" id="ARBA00007801"/>
    </source>
</evidence>
<dbReference type="InterPro" id="IPR050641">
    <property type="entry name" value="RIFMO-like"/>
</dbReference>
<dbReference type="InterPro" id="IPR036249">
    <property type="entry name" value="Thioredoxin-like_sf"/>
</dbReference>
<evidence type="ECO:0000259" key="6">
    <source>
        <dbReference type="Pfam" id="PF07976"/>
    </source>
</evidence>
<dbReference type="InterPro" id="IPR036188">
    <property type="entry name" value="FAD/NAD-bd_sf"/>
</dbReference>
<dbReference type="Gene3D" id="3.40.30.20">
    <property type="match status" value="1"/>
</dbReference>
<comment type="similarity">
    <text evidence="1">Belongs to the PheA/TfdB FAD monooxygenase family.</text>
</comment>
<dbReference type="Gene3D" id="3.30.9.10">
    <property type="entry name" value="D-Amino Acid Oxidase, subunit A, domain 2"/>
    <property type="match status" value="1"/>
</dbReference>
<proteinExistence type="inferred from homology"/>
<dbReference type="Pfam" id="PF07976">
    <property type="entry name" value="Phe_hydrox_dim"/>
    <property type="match status" value="1"/>
</dbReference>
<sequence>MIKSPDGTCRVIPREGDRVRLYIQLPSIKRDDTEERIDRTGITQDMLMETARKMFAPYKLDWPSIDWWAIYITGQRYASNFVDKDELVFIAGDACHTHSPKAGQGMNASMSDTHNLSWKLAMVIKGLAKPAILKTYEFERRNYAKQLIEYDHEFSNLFSSKPTQNAEEFAVAYEGLREAYEKFSGFFSGIAIQYEPSLITVQSLENQALAKGIPIGKAFISQIVVRHADARPFHLLDQMPTDLRFRVLVFAGDCLVSSQLKKIEETATLLEALARRYTPSSAVYDDVMDFITVSSNPHAAYEKESLPLFLYQNKWKVFCDEVAIDGSGGNAYALYTIDKINGALVVVRPDGYTAQITHVSAAGVKEIESYFENILVPQQ</sequence>
<name>A0A817W862_9BILA</name>
<dbReference type="AlphaFoldDB" id="A0A817W862"/>
<accession>A0A817W862</accession>
<dbReference type="CDD" id="cd02979">
    <property type="entry name" value="PHOX_C"/>
    <property type="match status" value="1"/>
</dbReference>
<organism evidence="7 8">
    <name type="scientific">Rotaria socialis</name>
    <dbReference type="NCBI Taxonomy" id="392032"/>
    <lineage>
        <taxon>Eukaryota</taxon>
        <taxon>Metazoa</taxon>
        <taxon>Spiralia</taxon>
        <taxon>Gnathifera</taxon>
        <taxon>Rotifera</taxon>
        <taxon>Eurotatoria</taxon>
        <taxon>Bdelloidea</taxon>
        <taxon>Philodinida</taxon>
        <taxon>Philodinidae</taxon>
        <taxon>Rotaria</taxon>
    </lineage>
</organism>
<dbReference type="PRINTS" id="PR00420">
    <property type="entry name" value="RNGMNOXGNASE"/>
</dbReference>
<comment type="caution">
    <text evidence="7">The sequence shown here is derived from an EMBL/GenBank/DDBJ whole genome shotgun (WGS) entry which is preliminary data.</text>
</comment>
<protein>
    <recommendedName>
        <fullName evidence="9">Phenol 2-monooxygenase</fullName>
    </recommendedName>
</protein>
<dbReference type="Gene3D" id="3.50.50.60">
    <property type="entry name" value="FAD/NAD(P)-binding domain"/>
    <property type="match status" value="1"/>
</dbReference>
<dbReference type="GO" id="GO:0016709">
    <property type="term" value="F:oxidoreductase activity, acting on paired donors, with incorporation or reduction of molecular oxygen, NAD(P)H as one donor, and incorporation of one atom of oxygen"/>
    <property type="evidence" value="ECO:0007669"/>
    <property type="project" value="UniProtKB-ARBA"/>
</dbReference>
<evidence type="ECO:0000256" key="2">
    <source>
        <dbReference type="ARBA" id="ARBA00022630"/>
    </source>
</evidence>
<dbReference type="SUPFAM" id="SSF54373">
    <property type="entry name" value="FAD-linked reductases, C-terminal domain"/>
    <property type="match status" value="1"/>
</dbReference>
<evidence type="ECO:0000256" key="4">
    <source>
        <dbReference type="ARBA" id="ARBA00023002"/>
    </source>
</evidence>
<keyword evidence="3" id="KW-0274">FAD</keyword>
<feature type="domain" description="Phenol hydroxylase-like C-terminal dimerisation" evidence="6">
    <location>
        <begin position="192"/>
        <end position="379"/>
    </location>
</feature>
<dbReference type="PANTHER" id="PTHR43004:SF20">
    <property type="entry name" value="2-MONOOXYGENASE, PUTATIVE (AFU_ORTHOLOGUE AFUA_1G13660)-RELATED"/>
    <property type="match status" value="1"/>
</dbReference>
<evidence type="ECO:0000313" key="8">
    <source>
        <dbReference type="Proteomes" id="UP000663869"/>
    </source>
</evidence>
<reference evidence="7" key="1">
    <citation type="submission" date="2021-02" db="EMBL/GenBank/DDBJ databases">
        <authorList>
            <person name="Nowell W R."/>
        </authorList>
    </citation>
    <scope>NUCLEOTIDE SEQUENCE</scope>
</reference>
<dbReference type="EMBL" id="CAJNYU010000353">
    <property type="protein sequence ID" value="CAF3352413.1"/>
    <property type="molecule type" value="Genomic_DNA"/>
</dbReference>
<dbReference type="SUPFAM" id="SSF52833">
    <property type="entry name" value="Thioredoxin-like"/>
    <property type="match status" value="1"/>
</dbReference>
<gene>
    <name evidence="7" type="ORF">FME351_LOCUS4624</name>
</gene>